<evidence type="ECO:0000313" key="2">
    <source>
        <dbReference type="Proteomes" id="UP000315295"/>
    </source>
</evidence>
<dbReference type="STRING" id="106549.A0A540NLK9"/>
<accession>A0A540NLK9</accession>
<dbReference type="AlphaFoldDB" id="A0A540NLK9"/>
<name>A0A540NLK9_MALBA</name>
<keyword evidence="2" id="KW-1185">Reference proteome</keyword>
<gene>
    <name evidence="1" type="ORF">C1H46_002555</name>
</gene>
<protein>
    <submittedName>
        <fullName evidence="1">Uncharacterized protein</fullName>
    </submittedName>
</protein>
<sequence>MDDLVRSERERNIRPDPEIDAFMKSLQLGCAYACFVCCPETCDHVYLFDNDYDNAKDIYGKSMRCKFPYDQRGRLILEVFSLILEAITWCCTLNDLFLRKAWITFRHSPYTIGS</sequence>
<dbReference type="PANTHER" id="PTHR47325">
    <property type="entry name" value="HISTONE-LYSINE N-METHYLTRANSFERASE SUVR5"/>
    <property type="match status" value="1"/>
</dbReference>
<organism evidence="1 2">
    <name type="scientific">Malus baccata</name>
    <name type="common">Siberian crab apple</name>
    <name type="synonym">Pyrus baccata</name>
    <dbReference type="NCBI Taxonomy" id="106549"/>
    <lineage>
        <taxon>Eukaryota</taxon>
        <taxon>Viridiplantae</taxon>
        <taxon>Streptophyta</taxon>
        <taxon>Embryophyta</taxon>
        <taxon>Tracheophyta</taxon>
        <taxon>Spermatophyta</taxon>
        <taxon>Magnoliopsida</taxon>
        <taxon>eudicotyledons</taxon>
        <taxon>Gunneridae</taxon>
        <taxon>Pentapetalae</taxon>
        <taxon>rosids</taxon>
        <taxon>fabids</taxon>
        <taxon>Rosales</taxon>
        <taxon>Rosaceae</taxon>
        <taxon>Amygdaloideae</taxon>
        <taxon>Maleae</taxon>
        <taxon>Malus</taxon>
    </lineage>
</organism>
<comment type="caution">
    <text evidence="1">The sequence shown here is derived from an EMBL/GenBank/DDBJ whole genome shotgun (WGS) entry which is preliminary data.</text>
</comment>
<reference evidence="1 2" key="1">
    <citation type="journal article" date="2019" name="G3 (Bethesda)">
        <title>Sequencing of a Wild Apple (Malus baccata) Genome Unravels the Differences Between Cultivated and Wild Apple Species Regarding Disease Resistance and Cold Tolerance.</title>
        <authorList>
            <person name="Chen X."/>
        </authorList>
    </citation>
    <scope>NUCLEOTIDE SEQUENCE [LARGE SCALE GENOMIC DNA]</scope>
    <source>
        <strain evidence="2">cv. Shandingzi</strain>
        <tissue evidence="1">Leaves</tissue>
    </source>
</reference>
<proteinExistence type="predicted"/>
<evidence type="ECO:0000313" key="1">
    <source>
        <dbReference type="EMBL" id="TQE11921.1"/>
    </source>
</evidence>
<dbReference type="PANTHER" id="PTHR47325:SF1">
    <property type="entry name" value="HISTONE-LYSINE N-METHYLTRANSFERASE SUVR5"/>
    <property type="match status" value="1"/>
</dbReference>
<dbReference type="EMBL" id="VIEB01000025">
    <property type="protein sequence ID" value="TQE11921.1"/>
    <property type="molecule type" value="Genomic_DNA"/>
</dbReference>
<dbReference type="Proteomes" id="UP000315295">
    <property type="component" value="Unassembled WGS sequence"/>
</dbReference>